<dbReference type="SUPFAM" id="SSF102215">
    <property type="entry name" value="Creatininase"/>
    <property type="match status" value="1"/>
</dbReference>
<gene>
    <name evidence="6" type="ORF">AQ490_05750</name>
</gene>
<evidence type="ECO:0000256" key="4">
    <source>
        <dbReference type="ARBA" id="ARBA00022833"/>
    </source>
</evidence>
<evidence type="ECO:0000313" key="7">
    <source>
        <dbReference type="Proteomes" id="UP000050867"/>
    </source>
</evidence>
<evidence type="ECO:0000313" key="6">
    <source>
        <dbReference type="EMBL" id="KRV47863.1"/>
    </source>
</evidence>
<dbReference type="RefSeq" id="WP_018382991.1">
    <property type="nucleotide sequence ID" value="NZ_LLZU01000035.1"/>
</dbReference>
<dbReference type="PANTHER" id="PTHR35005:SF1">
    <property type="entry name" value="2-AMINO-5-FORMYLAMINO-6-RIBOSYLAMINOPYRIMIDIN-4(3H)-ONE 5'-MONOPHOSPHATE DEFORMYLASE"/>
    <property type="match status" value="1"/>
</dbReference>
<evidence type="ECO:0000256" key="1">
    <source>
        <dbReference type="ARBA" id="ARBA00001947"/>
    </source>
</evidence>
<dbReference type="GO" id="GO:0009231">
    <property type="term" value="P:riboflavin biosynthetic process"/>
    <property type="evidence" value="ECO:0007669"/>
    <property type="project" value="TreeGrafter"/>
</dbReference>
<proteinExistence type="inferred from homology"/>
<evidence type="ECO:0000256" key="5">
    <source>
        <dbReference type="ARBA" id="ARBA00024029"/>
    </source>
</evidence>
<dbReference type="OrthoDB" id="9801445at2"/>
<name>A0A0T6LP29_WENVI</name>
<keyword evidence="4" id="KW-0862">Zinc</keyword>
<dbReference type="InterPro" id="IPR024087">
    <property type="entry name" value="Creatininase-like_sf"/>
</dbReference>
<dbReference type="Proteomes" id="UP000050867">
    <property type="component" value="Unassembled WGS sequence"/>
</dbReference>
<dbReference type="InterPro" id="IPR003785">
    <property type="entry name" value="Creatininase/forma_Hydrolase"/>
</dbReference>
<comment type="caution">
    <text evidence="6">The sequence shown here is derived from an EMBL/GenBank/DDBJ whole genome shotgun (WGS) entry which is preliminary data.</text>
</comment>
<sequence length="303" mass="32095">MSAGTAGADPTTGTGARADVFHDTIAELTWYEVERAALDGAVLLWAFGVIEQHGPHLPTGTDVYLPSARLREVRGLLAERGVRALIVPPYYWGINVVSGSFPASYSIRPELMTEVVADLMAGMARDGFRHVFCFSGHGDALHNRTVHAGVRAARERTGIDASFVMEPELAGRLGLSPDDPCLTLHATGPVDGGAAFSSSTAAAPDGDAPGGGLDVHAGRWETSMMLHCHPDLVRDEVRATLPPTDLGPEELAVWRRGHDDARRTTPLGYFGDPAAAGAAEGHRSHLLSAEQAAAAIVERLERG</sequence>
<reference evidence="6 7" key="1">
    <citation type="submission" date="2015-10" db="EMBL/GenBank/DDBJ databases">
        <title>Draft genome sequence of pyrrolomycin-producing Streptomyces vitaminophilus.</title>
        <authorList>
            <person name="Graham D.E."/>
            <person name="Mahan K.M."/>
            <person name="Klingeman D.M."/>
            <person name="Hettich R.L."/>
            <person name="Parry R.J."/>
        </authorList>
    </citation>
    <scope>NUCLEOTIDE SEQUENCE [LARGE SCALE GENOMIC DNA]</scope>
    <source>
        <strain evidence="6 7">ATCC 31673</strain>
    </source>
</reference>
<dbReference type="STRING" id="76728.AQ490_05750"/>
<dbReference type="Gene3D" id="3.40.50.10310">
    <property type="entry name" value="Creatininase"/>
    <property type="match status" value="1"/>
</dbReference>
<dbReference type="EMBL" id="LLZU01000035">
    <property type="protein sequence ID" value="KRV47863.1"/>
    <property type="molecule type" value="Genomic_DNA"/>
</dbReference>
<comment type="cofactor">
    <cofactor evidence="1">
        <name>Zn(2+)</name>
        <dbReference type="ChEBI" id="CHEBI:29105"/>
    </cofactor>
</comment>
<keyword evidence="7" id="KW-1185">Reference proteome</keyword>
<dbReference type="PANTHER" id="PTHR35005">
    <property type="entry name" value="3-DEHYDRO-SCYLLO-INOSOSE HYDROLASE"/>
    <property type="match status" value="1"/>
</dbReference>
<comment type="similarity">
    <text evidence="5">Belongs to the creatininase superfamily.</text>
</comment>
<evidence type="ECO:0000256" key="3">
    <source>
        <dbReference type="ARBA" id="ARBA00022801"/>
    </source>
</evidence>
<dbReference type="GO" id="GO:0016811">
    <property type="term" value="F:hydrolase activity, acting on carbon-nitrogen (but not peptide) bonds, in linear amides"/>
    <property type="evidence" value="ECO:0007669"/>
    <property type="project" value="TreeGrafter"/>
</dbReference>
<evidence type="ECO:0008006" key="8">
    <source>
        <dbReference type="Google" id="ProtNLM"/>
    </source>
</evidence>
<evidence type="ECO:0000256" key="2">
    <source>
        <dbReference type="ARBA" id="ARBA00022723"/>
    </source>
</evidence>
<keyword evidence="3" id="KW-0378">Hydrolase</keyword>
<dbReference type="Pfam" id="PF02633">
    <property type="entry name" value="Creatininase"/>
    <property type="match status" value="1"/>
</dbReference>
<dbReference type="eggNOG" id="COG1402">
    <property type="taxonomic scope" value="Bacteria"/>
</dbReference>
<dbReference type="AlphaFoldDB" id="A0A0T6LP29"/>
<organism evidence="6 7">
    <name type="scientific">Wenjunlia vitaminophila</name>
    <name type="common">Streptomyces vitaminophilus</name>
    <dbReference type="NCBI Taxonomy" id="76728"/>
    <lineage>
        <taxon>Bacteria</taxon>
        <taxon>Bacillati</taxon>
        <taxon>Actinomycetota</taxon>
        <taxon>Actinomycetes</taxon>
        <taxon>Kitasatosporales</taxon>
        <taxon>Streptomycetaceae</taxon>
        <taxon>Wenjunlia</taxon>
    </lineage>
</organism>
<keyword evidence="2" id="KW-0479">Metal-binding</keyword>
<dbReference type="GO" id="GO:0046872">
    <property type="term" value="F:metal ion binding"/>
    <property type="evidence" value="ECO:0007669"/>
    <property type="project" value="UniProtKB-KW"/>
</dbReference>
<accession>A0A0T6LP29</accession>
<protein>
    <recommendedName>
        <fullName evidence="8">Creatininase</fullName>
    </recommendedName>
</protein>